<organism evidence="2">
    <name type="scientific">Tanacetum cinerariifolium</name>
    <name type="common">Dalmatian daisy</name>
    <name type="synonym">Chrysanthemum cinerariifolium</name>
    <dbReference type="NCBI Taxonomy" id="118510"/>
    <lineage>
        <taxon>Eukaryota</taxon>
        <taxon>Viridiplantae</taxon>
        <taxon>Streptophyta</taxon>
        <taxon>Embryophyta</taxon>
        <taxon>Tracheophyta</taxon>
        <taxon>Spermatophyta</taxon>
        <taxon>Magnoliopsida</taxon>
        <taxon>eudicotyledons</taxon>
        <taxon>Gunneridae</taxon>
        <taxon>Pentapetalae</taxon>
        <taxon>asterids</taxon>
        <taxon>campanulids</taxon>
        <taxon>Asterales</taxon>
        <taxon>Asteraceae</taxon>
        <taxon>Asteroideae</taxon>
        <taxon>Anthemideae</taxon>
        <taxon>Anthemidinae</taxon>
        <taxon>Tanacetum</taxon>
    </lineage>
</organism>
<accession>A0A699V588</accession>
<reference evidence="2" key="1">
    <citation type="journal article" date="2019" name="Sci. Rep.">
        <title>Draft genome of Tanacetum cinerariifolium, the natural source of mosquito coil.</title>
        <authorList>
            <person name="Yamashiro T."/>
            <person name="Shiraishi A."/>
            <person name="Satake H."/>
            <person name="Nakayama K."/>
        </authorList>
    </citation>
    <scope>NUCLEOTIDE SEQUENCE</scope>
</reference>
<comment type="caution">
    <text evidence="2">The sequence shown here is derived from an EMBL/GenBank/DDBJ whole genome shotgun (WGS) entry which is preliminary data.</text>
</comment>
<dbReference type="AlphaFoldDB" id="A0A699V588"/>
<feature type="compositionally biased region" description="Low complexity" evidence="1">
    <location>
        <begin position="20"/>
        <end position="44"/>
    </location>
</feature>
<evidence type="ECO:0000313" key="2">
    <source>
        <dbReference type="EMBL" id="GFD30435.1"/>
    </source>
</evidence>
<proteinExistence type="predicted"/>
<protein>
    <submittedName>
        <fullName evidence="2">Putative zinc finger, CCHC-type</fullName>
    </submittedName>
</protein>
<name>A0A699V588_TANCI</name>
<feature type="non-terminal residue" evidence="2">
    <location>
        <position position="1"/>
    </location>
</feature>
<sequence>PSPCHLCPDDTLPMPPPTTITPLALQSPSSPAASAMPSHAQPPANTHPMTTRAKAGISTPWHFADLALLNQNPLHVALLVDKEPKGYKSAAENFKWITAMKEAMKEEMAALKHNDM</sequence>
<gene>
    <name evidence="2" type="ORF">Tci_902404</name>
</gene>
<evidence type="ECO:0000256" key="1">
    <source>
        <dbReference type="SAM" id="MobiDB-lite"/>
    </source>
</evidence>
<dbReference type="EMBL" id="BKCJ011403906">
    <property type="protein sequence ID" value="GFD30435.1"/>
    <property type="molecule type" value="Genomic_DNA"/>
</dbReference>
<feature type="region of interest" description="Disordered" evidence="1">
    <location>
        <begin position="1"/>
        <end position="51"/>
    </location>
</feature>